<reference evidence="12" key="2">
    <citation type="journal article" date="2018" name="Nat. Microbiol.">
        <title>Leveraging single-cell genomics to expand the fungal tree of life.</title>
        <authorList>
            <person name="Ahrendt S.R."/>
            <person name="Quandt C.A."/>
            <person name="Ciobanu D."/>
            <person name="Clum A."/>
            <person name="Salamov A."/>
            <person name="Andreopoulos B."/>
            <person name="Cheng J.F."/>
            <person name="Woyke T."/>
            <person name="Pelin A."/>
            <person name="Henrissat B."/>
            <person name="Reynolds N.K."/>
            <person name="Benny G.L."/>
            <person name="Smith M.E."/>
            <person name="James T.Y."/>
            <person name="Grigoriev I.V."/>
        </authorList>
    </citation>
    <scope>NUCLEOTIDE SEQUENCE [LARGE SCALE GENOMIC DNA]</scope>
    <source>
        <strain evidence="12">CSF55</strain>
    </source>
</reference>
<dbReference type="InterPro" id="IPR016439">
    <property type="entry name" value="Lag1/Lac1-like"/>
</dbReference>
<evidence type="ECO:0000313" key="9">
    <source>
        <dbReference type="EMBL" id="EPZ36214.1"/>
    </source>
</evidence>
<evidence type="ECO:0000313" key="10">
    <source>
        <dbReference type="EMBL" id="RKP17976.1"/>
    </source>
</evidence>
<keyword evidence="11" id="KW-1185">Reference proteome</keyword>
<dbReference type="PANTHER" id="PTHR12560">
    <property type="entry name" value="LONGEVITY ASSURANCE FACTOR 1 LAG1"/>
    <property type="match status" value="1"/>
</dbReference>
<sequence>MALSISYALLKYFIFNPIAKRMVGTKSPDAIQKFVTAEWKFTSYVFLSAFGIFTIYNEGWCVYPYNFLVDWRNHEFTDALRNYYALGTSYYLFVTLLMFYEPRMKDRVQMFVHHAVTVLLLTFSYASGYFRIGAAVMLLHDLSDPFMELAKLFNYCQNEMVRYTIRNQKGANGLYLSKYPFGLECIGFLMILQVLHIFWTGLILKIAVNAIIGNKVEDIREKNE</sequence>
<dbReference type="OrthoDB" id="537032at2759"/>
<dbReference type="AlphaFoldDB" id="A0A075B0X2"/>
<evidence type="ECO:0000256" key="7">
    <source>
        <dbReference type="SAM" id="Phobius"/>
    </source>
</evidence>
<dbReference type="SMART" id="SM00724">
    <property type="entry name" value="TLC"/>
    <property type="match status" value="1"/>
</dbReference>
<dbReference type="GO" id="GO:0050291">
    <property type="term" value="F:sphingosine N-acyltransferase activity"/>
    <property type="evidence" value="ECO:0007669"/>
    <property type="project" value="InterPro"/>
</dbReference>
<dbReference type="GO" id="GO:0016020">
    <property type="term" value="C:membrane"/>
    <property type="evidence" value="ECO:0007669"/>
    <property type="project" value="UniProtKB-SubCell"/>
</dbReference>
<dbReference type="EMBL" id="KE560634">
    <property type="protein sequence ID" value="EPZ36214.1"/>
    <property type="molecule type" value="Genomic_DNA"/>
</dbReference>
<dbReference type="PIRSF" id="PIRSF005225">
    <property type="entry name" value="LAG1_LAC1"/>
    <property type="match status" value="1"/>
</dbReference>
<dbReference type="PROSITE" id="PS50922">
    <property type="entry name" value="TLC"/>
    <property type="match status" value="1"/>
</dbReference>
<feature type="transmembrane region" description="Helical" evidence="7">
    <location>
        <begin position="41"/>
        <end position="63"/>
    </location>
</feature>
<dbReference type="Proteomes" id="UP000281549">
    <property type="component" value="Unassembled WGS sequence"/>
</dbReference>
<evidence type="ECO:0000256" key="3">
    <source>
        <dbReference type="ARBA" id="ARBA00022692"/>
    </source>
</evidence>
<gene>
    <name evidence="9" type="ORF">O9G_005833</name>
    <name evidence="10" type="ORF">ROZALSC1DRAFT_30272</name>
</gene>
<keyword evidence="5 6" id="KW-0472">Membrane</keyword>
<feature type="transmembrane region" description="Helical" evidence="7">
    <location>
        <begin position="112"/>
        <end position="139"/>
    </location>
</feature>
<dbReference type="HOGENOM" id="CLU_028277_5_1_1"/>
<evidence type="ECO:0000256" key="5">
    <source>
        <dbReference type="ARBA" id="ARBA00023136"/>
    </source>
</evidence>
<feature type="transmembrane region" description="Helical" evidence="7">
    <location>
        <begin position="186"/>
        <end position="212"/>
    </location>
</feature>
<evidence type="ECO:0000256" key="1">
    <source>
        <dbReference type="ARBA" id="ARBA00004141"/>
    </source>
</evidence>
<feature type="transmembrane region" description="Helical" evidence="7">
    <location>
        <begin position="83"/>
        <end position="100"/>
    </location>
</feature>
<evidence type="ECO:0000259" key="8">
    <source>
        <dbReference type="PROSITE" id="PS50922"/>
    </source>
</evidence>
<reference evidence="10" key="3">
    <citation type="submission" date="2018-08" db="EMBL/GenBank/DDBJ databases">
        <title>Leveraging single-cell genomics to expand the Fungal Tree of Life.</title>
        <authorList>
            <consortium name="DOE Joint Genome Institute"/>
            <person name="Ahrendt S.R."/>
            <person name="Quandt C.A."/>
            <person name="Ciobanu D."/>
            <person name="Clum A."/>
            <person name="Salamov A."/>
            <person name="Andreopoulos B."/>
            <person name="Cheng J.-F."/>
            <person name="Woyke T."/>
            <person name="Pelin A."/>
            <person name="Henrissat B."/>
            <person name="Reynolds N."/>
            <person name="Benny G.L."/>
            <person name="Smith M.E."/>
            <person name="James T.Y."/>
            <person name="Grigoriev I.V."/>
        </authorList>
    </citation>
    <scope>NUCLEOTIDE SEQUENCE</scope>
    <source>
        <strain evidence="10">CSF55</strain>
    </source>
</reference>
<dbReference type="PANTHER" id="PTHR12560:SF0">
    <property type="entry name" value="LD18904P"/>
    <property type="match status" value="1"/>
</dbReference>
<dbReference type="EMBL" id="ML005604">
    <property type="protein sequence ID" value="RKP17976.1"/>
    <property type="molecule type" value="Genomic_DNA"/>
</dbReference>
<dbReference type="STRING" id="988480.A0A075B0X2"/>
<evidence type="ECO:0000256" key="6">
    <source>
        <dbReference type="PROSITE-ProRule" id="PRU00205"/>
    </source>
</evidence>
<evidence type="ECO:0000256" key="4">
    <source>
        <dbReference type="ARBA" id="ARBA00022989"/>
    </source>
</evidence>
<name>A0A075B0X2_ROZAC</name>
<feature type="domain" description="TLC" evidence="8">
    <location>
        <begin position="32"/>
        <end position="212"/>
    </location>
</feature>
<reference evidence="9 11" key="1">
    <citation type="journal article" date="2013" name="Curr. Biol.">
        <title>Shared signatures of parasitism and phylogenomics unite Cryptomycota and microsporidia.</title>
        <authorList>
            <person name="James T.Y."/>
            <person name="Pelin A."/>
            <person name="Bonen L."/>
            <person name="Ahrendt S."/>
            <person name="Sain D."/>
            <person name="Corradi N."/>
            <person name="Stajich J.E."/>
        </authorList>
    </citation>
    <scope>NUCLEOTIDE SEQUENCE [LARGE SCALE GENOMIC DNA]</scope>
    <source>
        <strain evidence="9 11">CSF55</strain>
        <strain evidence="9 11">CSF55</strain>
    </source>
</reference>
<dbReference type="GO" id="GO:0046513">
    <property type="term" value="P:ceramide biosynthetic process"/>
    <property type="evidence" value="ECO:0007669"/>
    <property type="project" value="InterPro"/>
</dbReference>
<dbReference type="Pfam" id="PF03798">
    <property type="entry name" value="TRAM_LAG1_CLN8"/>
    <property type="match status" value="1"/>
</dbReference>
<dbReference type="Proteomes" id="UP000030755">
    <property type="component" value="Unassembled WGS sequence"/>
</dbReference>
<proteinExistence type="inferred from homology"/>
<evidence type="ECO:0000256" key="2">
    <source>
        <dbReference type="ARBA" id="ARBA00009808"/>
    </source>
</evidence>
<evidence type="ECO:0000313" key="12">
    <source>
        <dbReference type="Proteomes" id="UP000281549"/>
    </source>
</evidence>
<organism evidence="9 11">
    <name type="scientific">Rozella allomycis (strain CSF55)</name>
    <dbReference type="NCBI Taxonomy" id="988480"/>
    <lineage>
        <taxon>Eukaryota</taxon>
        <taxon>Fungi</taxon>
        <taxon>Fungi incertae sedis</taxon>
        <taxon>Cryptomycota</taxon>
        <taxon>Cryptomycota incertae sedis</taxon>
        <taxon>Rozella</taxon>
    </lineage>
</organism>
<keyword evidence="4 7" id="KW-1133">Transmembrane helix</keyword>
<dbReference type="InterPro" id="IPR006634">
    <property type="entry name" value="TLC-dom"/>
</dbReference>
<evidence type="ECO:0000313" key="11">
    <source>
        <dbReference type="Proteomes" id="UP000030755"/>
    </source>
</evidence>
<comment type="similarity">
    <text evidence="2">Belongs to the sphingosine N-acyltransferase family.</text>
</comment>
<protein>
    <submittedName>
        <fullName evidence="10">LAG1-domain-containing protein</fullName>
    </submittedName>
    <submittedName>
        <fullName evidence="9">TRAM/LAG1/CLN8 domain-containing protein</fullName>
    </submittedName>
</protein>
<dbReference type="OMA" id="MYRMLVG"/>
<accession>A0A075B0X2</accession>
<comment type="subcellular location">
    <subcellularLocation>
        <location evidence="1">Membrane</location>
        <topology evidence="1">Multi-pass membrane protein</topology>
    </subcellularLocation>
</comment>
<keyword evidence="3 6" id="KW-0812">Transmembrane</keyword>